<reference evidence="2" key="1">
    <citation type="submission" date="2022-11" db="UniProtKB">
        <authorList>
            <consortium name="WormBaseParasite"/>
        </authorList>
    </citation>
    <scope>IDENTIFICATION</scope>
</reference>
<protein>
    <submittedName>
        <fullName evidence="2">Uncharacterized protein</fullName>
    </submittedName>
</protein>
<name>A0A915HWN5_ROMCU</name>
<proteinExistence type="predicted"/>
<sequence length="111" mass="12331">MAKIEPIRQANKKAITSTRKYWKILRSSAPDLAYGILKSNEKLLCNSEYGGTAVGILSISENLSFFHISSTLWLTTKVHRSKISMAGRFQTQDRQISALAVIMASHTADNC</sequence>
<accession>A0A915HWN5</accession>
<dbReference type="AlphaFoldDB" id="A0A915HWN5"/>
<evidence type="ECO:0000313" key="1">
    <source>
        <dbReference type="Proteomes" id="UP000887565"/>
    </source>
</evidence>
<keyword evidence="1" id="KW-1185">Reference proteome</keyword>
<dbReference type="WBParaSite" id="nRc.2.0.1.t05833-RA">
    <property type="protein sequence ID" value="nRc.2.0.1.t05833-RA"/>
    <property type="gene ID" value="nRc.2.0.1.g05833"/>
</dbReference>
<evidence type="ECO:0000313" key="2">
    <source>
        <dbReference type="WBParaSite" id="nRc.2.0.1.t05833-RA"/>
    </source>
</evidence>
<dbReference type="Proteomes" id="UP000887565">
    <property type="component" value="Unplaced"/>
</dbReference>
<organism evidence="1 2">
    <name type="scientific">Romanomermis culicivorax</name>
    <name type="common">Nematode worm</name>
    <dbReference type="NCBI Taxonomy" id="13658"/>
    <lineage>
        <taxon>Eukaryota</taxon>
        <taxon>Metazoa</taxon>
        <taxon>Ecdysozoa</taxon>
        <taxon>Nematoda</taxon>
        <taxon>Enoplea</taxon>
        <taxon>Dorylaimia</taxon>
        <taxon>Mermithida</taxon>
        <taxon>Mermithoidea</taxon>
        <taxon>Mermithidae</taxon>
        <taxon>Romanomermis</taxon>
    </lineage>
</organism>